<dbReference type="Gene3D" id="1.20.120.910">
    <property type="entry name" value="DksA, coiled-coil domain"/>
    <property type="match status" value="1"/>
</dbReference>
<dbReference type="PANTHER" id="PTHR33823:SF2">
    <property type="entry name" value="RNA POLYMERASE-BINDING TRANSCRIPTION FACTOR DKSA"/>
    <property type="match status" value="1"/>
</dbReference>
<dbReference type="PANTHER" id="PTHR33823">
    <property type="entry name" value="RNA POLYMERASE-BINDING TRANSCRIPTION FACTOR DKSA-RELATED"/>
    <property type="match status" value="1"/>
</dbReference>
<dbReference type="SUPFAM" id="SSF57716">
    <property type="entry name" value="Glucocorticoid receptor-like (DNA-binding domain)"/>
    <property type="match status" value="1"/>
</dbReference>
<reference evidence="5" key="1">
    <citation type="submission" date="2018-05" db="EMBL/GenBank/DDBJ databases">
        <authorList>
            <person name="Lanie J.A."/>
            <person name="Ng W.-L."/>
            <person name="Kazmierczak K.M."/>
            <person name="Andrzejewski T.M."/>
            <person name="Davidsen T.M."/>
            <person name="Wayne K.J."/>
            <person name="Tettelin H."/>
            <person name="Glass J.I."/>
            <person name="Rusch D."/>
            <person name="Podicherti R."/>
            <person name="Tsui H.-C.T."/>
            <person name="Winkler M.E."/>
        </authorList>
    </citation>
    <scope>NUCLEOTIDE SEQUENCE</scope>
</reference>
<evidence type="ECO:0000259" key="4">
    <source>
        <dbReference type="Pfam" id="PF01258"/>
    </source>
</evidence>
<evidence type="ECO:0000256" key="2">
    <source>
        <dbReference type="ARBA" id="ARBA00022771"/>
    </source>
</evidence>
<dbReference type="InterPro" id="IPR037187">
    <property type="entry name" value="DnaK_N"/>
</dbReference>
<dbReference type="PROSITE" id="PS51128">
    <property type="entry name" value="ZF_DKSA_2"/>
    <property type="match status" value="1"/>
</dbReference>
<dbReference type="InterPro" id="IPR000962">
    <property type="entry name" value="Znf_DskA_TraR"/>
</dbReference>
<evidence type="ECO:0000313" key="5">
    <source>
        <dbReference type="EMBL" id="SVB29190.1"/>
    </source>
</evidence>
<protein>
    <recommendedName>
        <fullName evidence="4">Zinc finger DksA/TraR C4-type domain-containing protein</fullName>
    </recommendedName>
</protein>
<keyword evidence="3" id="KW-0862">Zinc</keyword>
<name>A0A382CSQ3_9ZZZZ</name>
<accession>A0A382CSQ3</accession>
<dbReference type="SUPFAM" id="SSF109635">
    <property type="entry name" value="DnaK suppressor protein DksA, alpha-hairpin domain"/>
    <property type="match status" value="1"/>
</dbReference>
<dbReference type="AlphaFoldDB" id="A0A382CSQ3"/>
<gene>
    <name evidence="5" type="ORF">METZ01_LOCUS182044</name>
</gene>
<evidence type="ECO:0000256" key="1">
    <source>
        <dbReference type="ARBA" id="ARBA00022723"/>
    </source>
</evidence>
<sequence>MSGKKIYSKTKLNKFKKTIELKLNEISEEMTDLKGNLDTNTKGNSSMSQDAVYSVHMADAGTDSYEREKGFHFINRESDYYKYLVKALDRIEDGSFGVCMSCHELIPEERMMEVPNATKCVSCKENEKLNLRK</sequence>
<keyword evidence="1" id="KW-0479">Metal-binding</keyword>
<proteinExistence type="predicted"/>
<dbReference type="Pfam" id="PF01258">
    <property type="entry name" value="zf-dskA_traR"/>
    <property type="match status" value="1"/>
</dbReference>
<keyword evidence="2" id="KW-0863">Zinc-finger</keyword>
<feature type="domain" description="Zinc finger DksA/TraR C4-type" evidence="4">
    <location>
        <begin position="94"/>
        <end position="125"/>
    </location>
</feature>
<evidence type="ECO:0000256" key="3">
    <source>
        <dbReference type="ARBA" id="ARBA00022833"/>
    </source>
</evidence>
<organism evidence="5">
    <name type="scientific">marine metagenome</name>
    <dbReference type="NCBI Taxonomy" id="408172"/>
    <lineage>
        <taxon>unclassified sequences</taxon>
        <taxon>metagenomes</taxon>
        <taxon>ecological metagenomes</taxon>
    </lineage>
</organism>
<dbReference type="GO" id="GO:0008270">
    <property type="term" value="F:zinc ion binding"/>
    <property type="evidence" value="ECO:0007669"/>
    <property type="project" value="UniProtKB-KW"/>
</dbReference>
<dbReference type="EMBL" id="UINC01035960">
    <property type="protein sequence ID" value="SVB29190.1"/>
    <property type="molecule type" value="Genomic_DNA"/>
</dbReference>